<accession>A0A382Z6A9</accession>
<protein>
    <recommendedName>
        <fullName evidence="2">Glutamine amidotransferase type-2 domain-containing protein</fullName>
    </recommendedName>
</protein>
<evidence type="ECO:0000256" key="1">
    <source>
        <dbReference type="ARBA" id="ARBA00022962"/>
    </source>
</evidence>
<feature type="non-terminal residue" evidence="3">
    <location>
        <position position="175"/>
    </location>
</feature>
<dbReference type="Gene3D" id="3.60.20.10">
    <property type="entry name" value="Glutamine Phosphoribosylpyrophosphate, subunit 1, domain 1"/>
    <property type="match status" value="1"/>
</dbReference>
<dbReference type="Pfam" id="PF13230">
    <property type="entry name" value="GATase_4"/>
    <property type="match status" value="1"/>
</dbReference>
<dbReference type="SUPFAM" id="SSF56235">
    <property type="entry name" value="N-terminal nucleophile aminohydrolases (Ntn hydrolases)"/>
    <property type="match status" value="1"/>
</dbReference>
<dbReference type="EMBL" id="UINC01180857">
    <property type="protein sequence ID" value="SVD90258.1"/>
    <property type="molecule type" value="Genomic_DNA"/>
</dbReference>
<feature type="domain" description="Glutamine amidotransferase type-2" evidence="2">
    <location>
        <begin position="1"/>
        <end position="175"/>
    </location>
</feature>
<dbReference type="PROSITE" id="PS51278">
    <property type="entry name" value="GATASE_TYPE_2"/>
    <property type="match status" value="1"/>
</dbReference>
<proteinExistence type="predicted"/>
<evidence type="ECO:0000259" key="2">
    <source>
        <dbReference type="PROSITE" id="PS51278"/>
    </source>
</evidence>
<dbReference type="InterPro" id="IPR029055">
    <property type="entry name" value="Ntn_hydrolases_N"/>
</dbReference>
<dbReference type="InterPro" id="IPR017932">
    <property type="entry name" value="GATase_2_dom"/>
</dbReference>
<keyword evidence="1" id="KW-0315">Glutamine amidotransferase</keyword>
<sequence>MQPIHSLVEQSYRPKEMLTAEVNADGFGIGWYLEDGTARRYINPAPIWSDPNLVQLAPILQSKVWLGNVRSATVAGSITSVNTPPYGVGRLLFSHNGFINDFAAKVRPTIRRYLAPEIEANIHGNTDSEYLFAVIRQMLPEHDDDVIKTLGPLFEQIYEWIGNEVGLFNFLILDG</sequence>
<dbReference type="InterPro" id="IPR052373">
    <property type="entry name" value="Gamma-glu_amide_hydrolase"/>
</dbReference>
<evidence type="ECO:0000313" key="3">
    <source>
        <dbReference type="EMBL" id="SVD90258.1"/>
    </source>
</evidence>
<name>A0A382Z6A9_9ZZZZ</name>
<dbReference type="PANTHER" id="PTHR43187:SF1">
    <property type="entry name" value="GLUTAMINE AMIDOTRANSFERASE DUG3-RELATED"/>
    <property type="match status" value="1"/>
</dbReference>
<dbReference type="PANTHER" id="PTHR43187">
    <property type="entry name" value="GLUTAMINE AMIDOTRANSFERASE DUG3-RELATED"/>
    <property type="match status" value="1"/>
</dbReference>
<gene>
    <name evidence="3" type="ORF">METZ01_LOCUS443112</name>
</gene>
<organism evidence="3">
    <name type="scientific">marine metagenome</name>
    <dbReference type="NCBI Taxonomy" id="408172"/>
    <lineage>
        <taxon>unclassified sequences</taxon>
        <taxon>metagenomes</taxon>
        <taxon>ecological metagenomes</taxon>
    </lineage>
</organism>
<dbReference type="AlphaFoldDB" id="A0A382Z6A9"/>
<reference evidence="3" key="1">
    <citation type="submission" date="2018-05" db="EMBL/GenBank/DDBJ databases">
        <authorList>
            <person name="Lanie J.A."/>
            <person name="Ng W.-L."/>
            <person name="Kazmierczak K.M."/>
            <person name="Andrzejewski T.M."/>
            <person name="Davidsen T.M."/>
            <person name="Wayne K.J."/>
            <person name="Tettelin H."/>
            <person name="Glass J.I."/>
            <person name="Rusch D."/>
            <person name="Podicherti R."/>
            <person name="Tsui H.-C.T."/>
            <person name="Winkler M.E."/>
        </authorList>
    </citation>
    <scope>NUCLEOTIDE SEQUENCE</scope>
</reference>
<dbReference type="CDD" id="cd01908">
    <property type="entry name" value="YafJ"/>
    <property type="match status" value="1"/>
</dbReference>
<dbReference type="InterPro" id="IPR026869">
    <property type="entry name" value="EgtC-like"/>
</dbReference>